<comment type="caution">
    <text evidence="7">The sequence shown here is derived from an EMBL/GenBank/DDBJ whole genome shotgun (WGS) entry which is preliminary data.</text>
</comment>
<dbReference type="Pfam" id="PF01925">
    <property type="entry name" value="TauE"/>
    <property type="match status" value="2"/>
</dbReference>
<sequence length="261" mass="26523">MPVWGNRRVSVWLWLVLVGLVAGYLSGLFGVGGGVIIVPALVLLLGFDVRVASGTSLAAIAPSALVGVIAYVLSDSVDWILAALLVIGSVVGAQLGSHLLNRIPREQLAWSFIGFLALVIASLFLVIPSRDATIELNAIVVAGTIVLGLATGILSGLLGVGGGIVVVPVLIVLFGTSDLVAKGTSLAMIVPTAISGTVGNIRRRNLDLPAAVAVGLAACTTTGLGALSAAAVPPQLGNTLFAGFLALVAARMIGERLRKKR</sequence>
<evidence type="ECO:0000256" key="5">
    <source>
        <dbReference type="ARBA" id="ARBA00023136"/>
    </source>
</evidence>
<evidence type="ECO:0000256" key="6">
    <source>
        <dbReference type="RuleBase" id="RU363041"/>
    </source>
</evidence>
<gene>
    <name evidence="7" type="ORF">ACFQB0_09500</name>
</gene>
<evidence type="ECO:0000256" key="2">
    <source>
        <dbReference type="ARBA" id="ARBA00009142"/>
    </source>
</evidence>
<protein>
    <recommendedName>
        <fullName evidence="6">Probable membrane transporter protein</fullName>
    </recommendedName>
</protein>
<dbReference type="PANTHER" id="PTHR43701:SF2">
    <property type="entry name" value="MEMBRANE TRANSPORTER PROTEIN YJNA-RELATED"/>
    <property type="match status" value="1"/>
</dbReference>
<dbReference type="Proteomes" id="UP001596306">
    <property type="component" value="Unassembled WGS sequence"/>
</dbReference>
<feature type="transmembrane region" description="Helical" evidence="6">
    <location>
        <begin position="133"/>
        <end position="150"/>
    </location>
</feature>
<keyword evidence="6" id="KW-1003">Cell membrane</keyword>
<keyword evidence="3 6" id="KW-0812">Transmembrane</keyword>
<feature type="transmembrane region" description="Helical" evidence="6">
    <location>
        <begin position="236"/>
        <end position="254"/>
    </location>
</feature>
<feature type="transmembrane region" description="Helical" evidence="6">
    <location>
        <begin position="79"/>
        <end position="96"/>
    </location>
</feature>
<name>A0ABW1VH50_9MICO</name>
<evidence type="ECO:0000313" key="7">
    <source>
        <dbReference type="EMBL" id="MFC6356341.1"/>
    </source>
</evidence>
<reference evidence="8" key="1">
    <citation type="journal article" date="2019" name="Int. J. Syst. Evol. Microbiol.">
        <title>The Global Catalogue of Microorganisms (GCM) 10K type strain sequencing project: providing services to taxonomists for standard genome sequencing and annotation.</title>
        <authorList>
            <consortium name="The Broad Institute Genomics Platform"/>
            <consortium name="The Broad Institute Genome Sequencing Center for Infectious Disease"/>
            <person name="Wu L."/>
            <person name="Ma J."/>
        </authorList>
    </citation>
    <scope>NUCLEOTIDE SEQUENCE [LARGE SCALE GENOMIC DNA]</scope>
    <source>
        <strain evidence="8">CCUG 43304</strain>
    </source>
</reference>
<evidence type="ECO:0000256" key="3">
    <source>
        <dbReference type="ARBA" id="ARBA00022692"/>
    </source>
</evidence>
<comment type="similarity">
    <text evidence="2 6">Belongs to the 4-toluene sulfonate uptake permease (TSUP) (TC 2.A.102) family.</text>
</comment>
<feature type="transmembrane region" description="Helical" evidence="6">
    <location>
        <begin position="157"/>
        <end position="177"/>
    </location>
</feature>
<dbReference type="PANTHER" id="PTHR43701">
    <property type="entry name" value="MEMBRANE TRANSPORTER PROTEIN MJ0441-RELATED"/>
    <property type="match status" value="1"/>
</dbReference>
<feature type="transmembrane region" description="Helical" evidence="6">
    <location>
        <begin position="57"/>
        <end position="73"/>
    </location>
</feature>
<evidence type="ECO:0000313" key="8">
    <source>
        <dbReference type="Proteomes" id="UP001596306"/>
    </source>
</evidence>
<dbReference type="EMBL" id="JBHSTP010000002">
    <property type="protein sequence ID" value="MFC6356341.1"/>
    <property type="molecule type" value="Genomic_DNA"/>
</dbReference>
<keyword evidence="4 6" id="KW-1133">Transmembrane helix</keyword>
<evidence type="ECO:0000256" key="1">
    <source>
        <dbReference type="ARBA" id="ARBA00004141"/>
    </source>
</evidence>
<feature type="transmembrane region" description="Helical" evidence="6">
    <location>
        <begin position="183"/>
        <end position="201"/>
    </location>
</feature>
<dbReference type="RefSeq" id="WP_386730620.1">
    <property type="nucleotide sequence ID" value="NZ_JBHSTP010000002.1"/>
</dbReference>
<feature type="transmembrane region" description="Helical" evidence="6">
    <location>
        <begin position="12"/>
        <end position="45"/>
    </location>
</feature>
<dbReference type="InterPro" id="IPR002781">
    <property type="entry name" value="TM_pro_TauE-like"/>
</dbReference>
<organism evidence="7 8">
    <name type="scientific">Luethyella okanaganae</name>
    <dbReference type="NCBI Taxonomy" id="69372"/>
    <lineage>
        <taxon>Bacteria</taxon>
        <taxon>Bacillati</taxon>
        <taxon>Actinomycetota</taxon>
        <taxon>Actinomycetes</taxon>
        <taxon>Micrococcales</taxon>
        <taxon>Microbacteriaceae</taxon>
        <taxon>Luethyella</taxon>
    </lineage>
</organism>
<feature type="transmembrane region" description="Helical" evidence="6">
    <location>
        <begin position="108"/>
        <end position="127"/>
    </location>
</feature>
<keyword evidence="5 6" id="KW-0472">Membrane</keyword>
<keyword evidence="8" id="KW-1185">Reference proteome</keyword>
<comment type="subcellular location">
    <subcellularLocation>
        <location evidence="6">Cell membrane</location>
        <topology evidence="6">Multi-pass membrane protein</topology>
    </subcellularLocation>
    <subcellularLocation>
        <location evidence="1">Membrane</location>
        <topology evidence="1">Multi-pass membrane protein</topology>
    </subcellularLocation>
</comment>
<feature type="transmembrane region" description="Helical" evidence="6">
    <location>
        <begin position="208"/>
        <end position="230"/>
    </location>
</feature>
<accession>A0ABW1VH50</accession>
<dbReference type="InterPro" id="IPR051598">
    <property type="entry name" value="TSUP/Inactive_protease-like"/>
</dbReference>
<proteinExistence type="inferred from homology"/>
<evidence type="ECO:0000256" key="4">
    <source>
        <dbReference type="ARBA" id="ARBA00022989"/>
    </source>
</evidence>